<dbReference type="EMBL" id="QLTQ01000011">
    <property type="protein sequence ID" value="RAS45401.1"/>
    <property type="molecule type" value="Genomic_DNA"/>
</dbReference>
<dbReference type="GeneID" id="78571919"/>
<feature type="transmembrane region" description="Helical" evidence="1">
    <location>
        <begin position="48"/>
        <end position="65"/>
    </location>
</feature>
<organism evidence="3 5">
    <name type="scientific">Prevotella pallens</name>
    <dbReference type="NCBI Taxonomy" id="60133"/>
    <lineage>
        <taxon>Bacteria</taxon>
        <taxon>Pseudomonadati</taxon>
        <taxon>Bacteroidota</taxon>
        <taxon>Bacteroidia</taxon>
        <taxon>Bacteroidales</taxon>
        <taxon>Prevotellaceae</taxon>
        <taxon>Prevotella</taxon>
    </lineage>
</organism>
<evidence type="ECO:0000313" key="2">
    <source>
        <dbReference type="EMBL" id="RAS45401.1"/>
    </source>
</evidence>
<evidence type="ECO:0000313" key="3">
    <source>
        <dbReference type="EMBL" id="SUC37808.1"/>
    </source>
</evidence>
<evidence type="ECO:0000256" key="1">
    <source>
        <dbReference type="SAM" id="Phobius"/>
    </source>
</evidence>
<dbReference type="EMBL" id="UGTP01000003">
    <property type="protein sequence ID" value="SUC37808.1"/>
    <property type="molecule type" value="Genomic_DNA"/>
</dbReference>
<keyword evidence="1" id="KW-0472">Membrane</keyword>
<feature type="transmembrane region" description="Helical" evidence="1">
    <location>
        <begin position="6"/>
        <end position="27"/>
    </location>
</feature>
<sequence length="213" mass="24478">MNTTLTIITFAAAVYGLVMGIIMAFSIRPQLLHQEKLYISHNKITGFTQLYALAMMVSFATVTLFNNIFSFIGPICIVGFILVMNIVLIKTIQRKRQWLRKNPNYATLTFKVGGSFLVPNIPMIVSVDEDEYALDTVCWIGKKCLITAGTHRIKFKLEKRLPKRYNNRVQLLKQYIEADFQPGNIYCVEEDIPNEHLTLHSIYKEVVDQKQKV</sequence>
<dbReference type="Proteomes" id="UP000254235">
    <property type="component" value="Unassembled WGS sequence"/>
</dbReference>
<proteinExistence type="predicted"/>
<gene>
    <name evidence="2" type="ORF">BC673_11119</name>
    <name evidence="3" type="ORF">NCTC13043_02306</name>
</gene>
<evidence type="ECO:0000313" key="5">
    <source>
        <dbReference type="Proteomes" id="UP000254235"/>
    </source>
</evidence>
<evidence type="ECO:0000313" key="4">
    <source>
        <dbReference type="Proteomes" id="UP000249852"/>
    </source>
</evidence>
<name>A0A379G9W5_9BACT</name>
<keyword evidence="1" id="KW-1133">Transmembrane helix</keyword>
<keyword evidence="1" id="KW-0812">Transmembrane</keyword>
<dbReference type="Proteomes" id="UP000249852">
    <property type="component" value="Unassembled WGS sequence"/>
</dbReference>
<keyword evidence="4" id="KW-1185">Reference proteome</keyword>
<feature type="transmembrane region" description="Helical" evidence="1">
    <location>
        <begin position="71"/>
        <end position="92"/>
    </location>
</feature>
<accession>A0A379G9W5</accession>
<protein>
    <submittedName>
        <fullName evidence="3">Uncharacterized protein</fullName>
    </submittedName>
</protein>
<reference evidence="3 5" key="2">
    <citation type="submission" date="2018-06" db="EMBL/GenBank/DDBJ databases">
        <authorList>
            <consortium name="Pathogen Informatics"/>
            <person name="Doyle S."/>
        </authorList>
    </citation>
    <scope>NUCLEOTIDE SEQUENCE [LARGE SCALE GENOMIC DNA]</scope>
    <source>
        <strain evidence="3 5">NCTC13043</strain>
    </source>
</reference>
<dbReference type="RefSeq" id="WP_006045915.1">
    <property type="nucleotide sequence ID" value="NZ_CAJPLF010000042.1"/>
</dbReference>
<reference evidence="2 4" key="1">
    <citation type="submission" date="2018-06" db="EMBL/GenBank/DDBJ databases">
        <title>Genomic Encyclopedia of Archaeal and Bacterial Type Strains, Phase II (KMG-II): from individual species to whole genera.</title>
        <authorList>
            <person name="Goeker M."/>
        </authorList>
    </citation>
    <scope>NUCLEOTIDE SEQUENCE [LARGE SCALE GENOMIC DNA]</scope>
    <source>
        <strain evidence="2 4">DSM 18710</strain>
    </source>
</reference>
<dbReference type="AlphaFoldDB" id="A0A379G9W5"/>
<dbReference type="OrthoDB" id="9865271at2"/>
<dbReference type="SUPFAM" id="SSF52075">
    <property type="entry name" value="Outer arm dynein light chain 1"/>
    <property type="match status" value="1"/>
</dbReference>